<comment type="caution">
    <text evidence="3">The sequence shown here is derived from an EMBL/GenBank/DDBJ whole genome shotgun (WGS) entry which is preliminary data.</text>
</comment>
<dbReference type="Proteomes" id="UP000280434">
    <property type="component" value="Unassembled WGS sequence"/>
</dbReference>
<feature type="coiled-coil region" evidence="1">
    <location>
        <begin position="339"/>
        <end position="405"/>
    </location>
</feature>
<evidence type="ECO:0000256" key="2">
    <source>
        <dbReference type="SAM" id="MobiDB-lite"/>
    </source>
</evidence>
<dbReference type="InterPro" id="IPR027417">
    <property type="entry name" value="P-loop_NTPase"/>
</dbReference>
<name>A0A494X558_9BURK</name>
<dbReference type="Pfam" id="PF13558">
    <property type="entry name" value="SbcC_Walker_B"/>
    <property type="match status" value="1"/>
</dbReference>
<gene>
    <name evidence="3" type="ORF">D7S89_26450</name>
</gene>
<keyword evidence="1" id="KW-0175">Coiled coil</keyword>
<dbReference type="Pfam" id="PF13555">
    <property type="entry name" value="AAA_29"/>
    <property type="match status" value="1"/>
</dbReference>
<dbReference type="EMBL" id="RBZV01000023">
    <property type="protein sequence ID" value="RKP43346.1"/>
    <property type="molecule type" value="Genomic_DNA"/>
</dbReference>
<dbReference type="PANTHER" id="PTHR23159:SF31">
    <property type="entry name" value="CENTROSOME-ASSOCIATED PROTEIN CEP250 ISOFORM X1"/>
    <property type="match status" value="1"/>
</dbReference>
<proteinExistence type="predicted"/>
<sequence length="1152" mass="131185">MQKPLFGDLEVSLPAEDATLRVDDSHRTQWTDRDIEEARQQQFRLQQMQVLSWGTFSKLHVFDISPRGHLLVGPSGSGKSTILDAHSALMAPPNSEFNAAARGNDKVTRDRTLVTYIRGAWATHESDEGIIGAQYLRSDTTLSAVAEVFANAFGQTLTMVGMWWLKGKSTLAKDVRHCFFVTERAFSLKELSFFMQADYNLRSFAKHLPEVKLFDTHSSFRERFKARLGIDHDLALRLLHRTQSSKNLGDINAFMRDNMLDEPETFSIAKALCEDFNTLAAAHRDVVETREQRDLLSEARLHHEKHQVQQAKVARTDELLRQLDHHGKYLLYTLQGRKADELKIELEGLRQKVEALARTAEDEQAELQRLMIRRAGMEDGNVAGLQAQLKANEAQLNQVQRARNRVLGWLNALGWAEPQDAGRFGECVGNAIQMRDRGPGKGDEARELKLRETVFEADRQLRELLEDAASLESRKSNLPGKLVQVRDQIAHDLNLDPAVFPFGGELLDVPETFKRWQGALERLLAPLTRSFLVPEEHYREVVDWLESNHTGQHVLYLRMRGHQGRNEVGPKAPGRMLDTADDKYGDWLREEITQQYGNVVCAETTEEFRRSDRALSLHGQIKRGGTRHEKNDRASLNERREWAMGFSNEQKKLTLLDDIHALQSTKAEAELALEELKAKKQAEQERLSAASELSQAEWEDIDVVSVAVDVQHLKNQILTAESSHPEVRELDGQIMTQEQKVSDARGDYAVANNKRTNTTLEIEALSRECDGTRDAWRTPPRDGEELQPLFGSIDELVLANLETRHERARSTLKELKSEAEKLRMKAQTQLEEVLRTFQREHKLAAADMGAALDDWPDYDRLLRKIEEDDLPRFEERFFMLLNEQSDRHLAKLRQRLITEKDEIRGRMNIVNDALSQSEFNRDTYLRLENRPRTLSDVTAFLSDLRGCLERNIKPDATREEREEQFKALNAIVQRLHSDKPEDERWKALVLDVRQHVEFVAKEYDASGRVRDIYQSGAGKSGGQRQKLAATCLAAALRYQLAGTERPLPQFCTVLMDEAFDKADSEFTAMTLNIFNNFGFQMLMATPMKAVRTLEPFIGGAHVFSNTSRHSSGAVSIEYDMAHRRLVGLGARRPEEENNGDEDVGEGGTHADV</sequence>
<evidence type="ECO:0000313" key="4">
    <source>
        <dbReference type="Proteomes" id="UP000280434"/>
    </source>
</evidence>
<reference evidence="3 4" key="1">
    <citation type="submission" date="2018-10" db="EMBL/GenBank/DDBJ databases">
        <title>Paraburkholderia sp. 7MK8-2, isolated from soil.</title>
        <authorList>
            <person name="Gao Z.-H."/>
            <person name="Qiu L.-H."/>
        </authorList>
    </citation>
    <scope>NUCLEOTIDE SEQUENCE [LARGE SCALE GENOMIC DNA]</scope>
    <source>
        <strain evidence="3 4">7MK8-2</strain>
    </source>
</reference>
<evidence type="ECO:0000256" key="1">
    <source>
        <dbReference type="SAM" id="Coils"/>
    </source>
</evidence>
<feature type="coiled-coil region" evidence="1">
    <location>
        <begin position="798"/>
        <end position="836"/>
    </location>
</feature>
<dbReference type="Gene3D" id="3.40.50.300">
    <property type="entry name" value="P-loop containing nucleotide triphosphate hydrolases"/>
    <property type="match status" value="2"/>
</dbReference>
<keyword evidence="4" id="KW-1185">Reference proteome</keyword>
<accession>A0A494X558</accession>
<protein>
    <recommendedName>
        <fullName evidence="5">ATP-binding protein</fullName>
    </recommendedName>
</protein>
<evidence type="ECO:0000313" key="3">
    <source>
        <dbReference type="EMBL" id="RKP43346.1"/>
    </source>
</evidence>
<dbReference type="RefSeq" id="WP_121281837.1">
    <property type="nucleotide sequence ID" value="NZ_RBZV01000023.1"/>
</dbReference>
<feature type="coiled-coil region" evidence="1">
    <location>
        <begin position="659"/>
        <end position="699"/>
    </location>
</feature>
<dbReference type="AlphaFoldDB" id="A0A494X558"/>
<dbReference type="SUPFAM" id="SSF52540">
    <property type="entry name" value="P-loop containing nucleoside triphosphate hydrolases"/>
    <property type="match status" value="2"/>
</dbReference>
<dbReference type="PANTHER" id="PTHR23159">
    <property type="entry name" value="CENTROSOMAL PROTEIN 2"/>
    <property type="match status" value="1"/>
</dbReference>
<feature type="region of interest" description="Disordered" evidence="2">
    <location>
        <begin position="1130"/>
        <end position="1152"/>
    </location>
</feature>
<evidence type="ECO:0008006" key="5">
    <source>
        <dbReference type="Google" id="ProtNLM"/>
    </source>
</evidence>
<organism evidence="3 4">
    <name type="scientific">Trinickia fusca</name>
    <dbReference type="NCBI Taxonomy" id="2419777"/>
    <lineage>
        <taxon>Bacteria</taxon>
        <taxon>Pseudomonadati</taxon>
        <taxon>Pseudomonadota</taxon>
        <taxon>Betaproteobacteria</taxon>
        <taxon>Burkholderiales</taxon>
        <taxon>Burkholderiaceae</taxon>
        <taxon>Trinickia</taxon>
    </lineage>
</organism>